<evidence type="ECO:0000313" key="11">
    <source>
        <dbReference type="EMBL" id="MBK7676392.1"/>
    </source>
</evidence>
<dbReference type="CDD" id="cd06261">
    <property type="entry name" value="TM_PBP2"/>
    <property type="match status" value="1"/>
</dbReference>
<keyword evidence="4" id="KW-1003">Cell membrane</keyword>
<dbReference type="PANTHER" id="PTHR30614:SF10">
    <property type="entry name" value="ARGININE ABC TRANSPORTER PERMEASE PROTEIN ARTM"/>
    <property type="match status" value="1"/>
</dbReference>
<dbReference type="SUPFAM" id="SSF161098">
    <property type="entry name" value="MetI-like"/>
    <property type="match status" value="1"/>
</dbReference>
<feature type="transmembrane region" description="Helical" evidence="9">
    <location>
        <begin position="99"/>
        <end position="119"/>
    </location>
</feature>
<dbReference type="NCBIfam" id="TIGR01726">
    <property type="entry name" value="HEQRo_perm_3TM"/>
    <property type="match status" value="1"/>
</dbReference>
<evidence type="ECO:0000256" key="1">
    <source>
        <dbReference type="ARBA" id="ARBA00004429"/>
    </source>
</evidence>
<dbReference type="GO" id="GO:0006865">
    <property type="term" value="P:amino acid transport"/>
    <property type="evidence" value="ECO:0007669"/>
    <property type="project" value="TreeGrafter"/>
</dbReference>
<evidence type="ECO:0000256" key="9">
    <source>
        <dbReference type="RuleBase" id="RU363032"/>
    </source>
</evidence>
<dbReference type="PROSITE" id="PS50928">
    <property type="entry name" value="ABC_TM1"/>
    <property type="match status" value="1"/>
</dbReference>
<keyword evidence="6 9" id="KW-0812">Transmembrane</keyword>
<protein>
    <submittedName>
        <fullName evidence="11">ABC transporter permease</fullName>
    </submittedName>
</protein>
<comment type="caution">
    <text evidence="11">The sequence shown here is derived from an EMBL/GenBank/DDBJ whole genome shotgun (WGS) entry which is preliminary data.</text>
</comment>
<comment type="subcellular location">
    <subcellularLocation>
        <location evidence="1">Cell inner membrane</location>
        <topology evidence="1">Multi-pass membrane protein</topology>
    </subcellularLocation>
    <subcellularLocation>
        <location evidence="9">Cell membrane</location>
        <topology evidence="9">Multi-pass membrane protein</topology>
    </subcellularLocation>
</comment>
<dbReference type="InterPro" id="IPR010065">
    <property type="entry name" value="AA_ABC_transptr_permease_3TM"/>
</dbReference>
<dbReference type="InterPro" id="IPR035906">
    <property type="entry name" value="MetI-like_sf"/>
</dbReference>
<dbReference type="PANTHER" id="PTHR30614">
    <property type="entry name" value="MEMBRANE COMPONENT OF AMINO ACID ABC TRANSPORTER"/>
    <property type="match status" value="1"/>
</dbReference>
<name>A0A935Q179_9PROT</name>
<evidence type="ECO:0000256" key="2">
    <source>
        <dbReference type="ARBA" id="ARBA00010072"/>
    </source>
</evidence>
<comment type="similarity">
    <text evidence="2">Belongs to the binding-protein-dependent transport system permease family. HisMQ subfamily.</text>
</comment>
<keyword evidence="3 9" id="KW-0813">Transport</keyword>
<feature type="transmembrane region" description="Helical" evidence="9">
    <location>
        <begin position="203"/>
        <end position="225"/>
    </location>
</feature>
<dbReference type="Pfam" id="PF00528">
    <property type="entry name" value="BPD_transp_1"/>
    <property type="match status" value="1"/>
</dbReference>
<gene>
    <name evidence="11" type="ORF">IPJ27_17450</name>
</gene>
<keyword evidence="7 9" id="KW-1133">Transmembrane helix</keyword>
<feature type="transmembrane region" description="Helical" evidence="9">
    <location>
        <begin position="20"/>
        <end position="41"/>
    </location>
</feature>
<dbReference type="EMBL" id="JADJMH010000019">
    <property type="protein sequence ID" value="MBK7676392.1"/>
    <property type="molecule type" value="Genomic_DNA"/>
</dbReference>
<proteinExistence type="inferred from homology"/>
<dbReference type="Proteomes" id="UP000697998">
    <property type="component" value="Unassembled WGS sequence"/>
</dbReference>
<evidence type="ECO:0000259" key="10">
    <source>
        <dbReference type="PROSITE" id="PS50928"/>
    </source>
</evidence>
<reference evidence="11 12" key="1">
    <citation type="submission" date="2020-10" db="EMBL/GenBank/DDBJ databases">
        <title>Connecting structure to function with the recovery of over 1000 high-quality activated sludge metagenome-assembled genomes encoding full-length rRNA genes using long-read sequencing.</title>
        <authorList>
            <person name="Singleton C.M."/>
            <person name="Petriglieri F."/>
            <person name="Kristensen J.M."/>
            <person name="Kirkegaard R.H."/>
            <person name="Michaelsen T.Y."/>
            <person name="Andersen M.H."/>
            <person name="Karst S.M."/>
            <person name="Dueholm M.S."/>
            <person name="Nielsen P.H."/>
            <person name="Albertsen M."/>
        </authorList>
    </citation>
    <scope>NUCLEOTIDE SEQUENCE [LARGE SCALE GENOMIC DNA]</scope>
    <source>
        <strain evidence="11">EsbW_18-Q3-R4-48_BATAC.285</strain>
    </source>
</reference>
<evidence type="ECO:0000256" key="8">
    <source>
        <dbReference type="ARBA" id="ARBA00023136"/>
    </source>
</evidence>
<keyword evidence="8 9" id="KW-0472">Membrane</keyword>
<feature type="transmembrane region" description="Helical" evidence="9">
    <location>
        <begin position="61"/>
        <end position="79"/>
    </location>
</feature>
<dbReference type="GO" id="GO:0043190">
    <property type="term" value="C:ATP-binding cassette (ABC) transporter complex"/>
    <property type="evidence" value="ECO:0007669"/>
    <property type="project" value="InterPro"/>
</dbReference>
<dbReference type="AlphaFoldDB" id="A0A935Q179"/>
<accession>A0A935Q179</accession>
<keyword evidence="5" id="KW-0997">Cell inner membrane</keyword>
<organism evidence="11 12">
    <name type="scientific">Candidatus Accumulibacter proximus</name>
    <dbReference type="NCBI Taxonomy" id="2954385"/>
    <lineage>
        <taxon>Bacteria</taxon>
        <taxon>Pseudomonadati</taxon>
        <taxon>Pseudomonadota</taxon>
        <taxon>Betaproteobacteria</taxon>
        <taxon>Candidatus Accumulibacter</taxon>
    </lineage>
</organism>
<dbReference type="InterPro" id="IPR000515">
    <property type="entry name" value="MetI-like"/>
</dbReference>
<evidence type="ECO:0000256" key="5">
    <source>
        <dbReference type="ARBA" id="ARBA00022519"/>
    </source>
</evidence>
<sequence>MEWFDLTVVTGSLPEFWRGLWMTLHLTGIALIVGFAFAVPLSIARVSKNPWVSAPVRAYTYFFRGTPMLVQLLLVYYGIGQSEWMQQMWETGNPFWLLFRDAYFCALLAFSLNTCAYQLEMFAGAIRNTPNGEVEAAKAMGMTRSTALRRIILPSALRRALPPFSNEVILMLQGSAIASAVTLVDLTGAARNVYSRHYAPFEAFIFAGLLYLVVTFVLVGLFRIAENRWLAHLQPRRSASSAKKD</sequence>
<evidence type="ECO:0000313" key="12">
    <source>
        <dbReference type="Proteomes" id="UP000697998"/>
    </source>
</evidence>
<evidence type="ECO:0000256" key="7">
    <source>
        <dbReference type="ARBA" id="ARBA00022989"/>
    </source>
</evidence>
<evidence type="ECO:0000256" key="3">
    <source>
        <dbReference type="ARBA" id="ARBA00022448"/>
    </source>
</evidence>
<evidence type="ECO:0000256" key="6">
    <source>
        <dbReference type="ARBA" id="ARBA00022692"/>
    </source>
</evidence>
<feature type="domain" description="ABC transmembrane type-1" evidence="10">
    <location>
        <begin position="20"/>
        <end position="222"/>
    </location>
</feature>
<feature type="transmembrane region" description="Helical" evidence="9">
    <location>
        <begin position="168"/>
        <end position="191"/>
    </location>
</feature>
<dbReference type="Gene3D" id="1.10.3720.10">
    <property type="entry name" value="MetI-like"/>
    <property type="match status" value="1"/>
</dbReference>
<dbReference type="GO" id="GO:0022857">
    <property type="term" value="F:transmembrane transporter activity"/>
    <property type="evidence" value="ECO:0007669"/>
    <property type="project" value="InterPro"/>
</dbReference>
<dbReference type="InterPro" id="IPR043429">
    <property type="entry name" value="ArtM/GltK/GlnP/TcyL/YhdX-like"/>
</dbReference>
<evidence type="ECO:0000256" key="4">
    <source>
        <dbReference type="ARBA" id="ARBA00022475"/>
    </source>
</evidence>